<accession>A0A8S9N2L7</accession>
<evidence type="ECO:0000256" key="1">
    <source>
        <dbReference type="SAM" id="SignalP"/>
    </source>
</evidence>
<dbReference type="AlphaFoldDB" id="A0A8S9N2L7"/>
<comment type="caution">
    <text evidence="2">The sequence shown here is derived from an EMBL/GenBank/DDBJ whole genome shotgun (WGS) entry which is preliminary data.</text>
</comment>
<gene>
    <name evidence="2" type="ORF">F2Q69_00055572</name>
</gene>
<dbReference type="Proteomes" id="UP000712600">
    <property type="component" value="Unassembled WGS sequence"/>
</dbReference>
<proteinExistence type="predicted"/>
<feature type="chain" id="PRO_5035870136" description="Secreted protein" evidence="1">
    <location>
        <begin position="19"/>
        <end position="102"/>
    </location>
</feature>
<protein>
    <recommendedName>
        <fullName evidence="4">Secreted protein</fullName>
    </recommendedName>
</protein>
<reference evidence="2" key="1">
    <citation type="submission" date="2019-12" db="EMBL/GenBank/DDBJ databases">
        <title>Genome sequencing and annotation of Brassica cretica.</title>
        <authorList>
            <person name="Studholme D.J."/>
            <person name="Sarris P."/>
        </authorList>
    </citation>
    <scope>NUCLEOTIDE SEQUENCE</scope>
    <source>
        <strain evidence="2">PFS-109/04</strain>
        <tissue evidence="2">Leaf</tissue>
    </source>
</reference>
<feature type="signal peptide" evidence="1">
    <location>
        <begin position="1"/>
        <end position="18"/>
    </location>
</feature>
<name>A0A8S9N2L7_BRACR</name>
<evidence type="ECO:0000313" key="3">
    <source>
        <dbReference type="Proteomes" id="UP000712600"/>
    </source>
</evidence>
<evidence type="ECO:0008006" key="4">
    <source>
        <dbReference type="Google" id="ProtNLM"/>
    </source>
</evidence>
<evidence type="ECO:0000313" key="2">
    <source>
        <dbReference type="EMBL" id="KAF3487667.1"/>
    </source>
</evidence>
<organism evidence="2 3">
    <name type="scientific">Brassica cretica</name>
    <name type="common">Mustard</name>
    <dbReference type="NCBI Taxonomy" id="69181"/>
    <lineage>
        <taxon>Eukaryota</taxon>
        <taxon>Viridiplantae</taxon>
        <taxon>Streptophyta</taxon>
        <taxon>Embryophyta</taxon>
        <taxon>Tracheophyta</taxon>
        <taxon>Spermatophyta</taxon>
        <taxon>Magnoliopsida</taxon>
        <taxon>eudicotyledons</taxon>
        <taxon>Gunneridae</taxon>
        <taxon>Pentapetalae</taxon>
        <taxon>rosids</taxon>
        <taxon>malvids</taxon>
        <taxon>Brassicales</taxon>
        <taxon>Brassicaceae</taxon>
        <taxon>Brassiceae</taxon>
        <taxon>Brassica</taxon>
    </lineage>
</organism>
<keyword evidence="1" id="KW-0732">Signal</keyword>
<sequence>MLLFFLLVRFGVFLLVHLEVDPAVPSAFAATAAPSASTCILYALGRMLLDISTIQKDQFFTEVDPAVPSAFAATAAPSSSSCAFWRMIKCSIMNTCSRIFDH</sequence>
<dbReference type="EMBL" id="QGKX02002183">
    <property type="protein sequence ID" value="KAF3487667.1"/>
    <property type="molecule type" value="Genomic_DNA"/>
</dbReference>